<accession>A0A1W2DNH5</accession>
<evidence type="ECO:0000259" key="15">
    <source>
        <dbReference type="PROSITE" id="PS50198"/>
    </source>
</evidence>
<evidence type="ECO:0000313" key="16">
    <source>
        <dbReference type="EMBL" id="SMC98969.1"/>
    </source>
</evidence>
<evidence type="ECO:0000256" key="6">
    <source>
        <dbReference type="ARBA" id="ARBA00022989"/>
    </source>
</evidence>
<comment type="subcellular location">
    <subcellularLocation>
        <location evidence="1">Cell inner membrane</location>
        <topology evidence="1">Single-pass type II membrane protein</topology>
        <orientation evidence="1">Periplasmic side</orientation>
    </subcellularLocation>
</comment>
<dbReference type="InterPro" id="IPR052029">
    <property type="entry name" value="PpiD_chaperone"/>
</dbReference>
<dbReference type="AlphaFoldDB" id="A0A1W2DNH5"/>
<evidence type="ECO:0000256" key="8">
    <source>
        <dbReference type="ARBA" id="ARBA00023186"/>
    </source>
</evidence>
<name>A0A1W2DNH5_9HYPH</name>
<keyword evidence="14" id="KW-0697">Rotamase</keyword>
<evidence type="ECO:0000256" key="9">
    <source>
        <dbReference type="ARBA" id="ARBA00030642"/>
    </source>
</evidence>
<evidence type="ECO:0000256" key="1">
    <source>
        <dbReference type="ARBA" id="ARBA00004382"/>
    </source>
</evidence>
<evidence type="ECO:0000256" key="2">
    <source>
        <dbReference type="ARBA" id="ARBA00018370"/>
    </source>
</evidence>
<evidence type="ECO:0000256" key="14">
    <source>
        <dbReference type="PROSITE-ProRule" id="PRU00278"/>
    </source>
</evidence>
<evidence type="ECO:0000256" key="4">
    <source>
        <dbReference type="ARBA" id="ARBA00022519"/>
    </source>
</evidence>
<gene>
    <name evidence="16" type="ORF">SAMN06297251_11674</name>
</gene>
<dbReference type="SUPFAM" id="SSF54534">
    <property type="entry name" value="FKBP-like"/>
    <property type="match status" value="1"/>
</dbReference>
<evidence type="ECO:0000313" key="17">
    <source>
        <dbReference type="Proteomes" id="UP000192656"/>
    </source>
</evidence>
<keyword evidence="14 16" id="KW-0413">Isomerase</keyword>
<keyword evidence="3" id="KW-1003">Cell membrane</keyword>
<dbReference type="GO" id="GO:0005886">
    <property type="term" value="C:plasma membrane"/>
    <property type="evidence" value="ECO:0007669"/>
    <property type="project" value="UniProtKB-SubCell"/>
</dbReference>
<dbReference type="Pfam" id="PF13145">
    <property type="entry name" value="Rotamase_2"/>
    <property type="match status" value="2"/>
</dbReference>
<dbReference type="PANTHER" id="PTHR47529">
    <property type="entry name" value="PEPTIDYL-PROLYL CIS-TRANS ISOMERASE D"/>
    <property type="match status" value="1"/>
</dbReference>
<dbReference type="PANTHER" id="PTHR47529:SF1">
    <property type="entry name" value="PERIPLASMIC CHAPERONE PPID"/>
    <property type="match status" value="1"/>
</dbReference>
<dbReference type="PROSITE" id="PS50198">
    <property type="entry name" value="PPIC_PPIASE_2"/>
    <property type="match status" value="1"/>
</dbReference>
<sequence>MNSLRRAASGWTAKLLLGLLVVSFAVWGIGDVFRSGASNAVLSVGETSVPLQEYALAYNQVRRSIAQQIGRVPTREETEMFGVDQGVLSQLLSGAVLTEQGREIGLGLSKERLARLIADDPSFQDAAGNFSRAQFRNALASVGLNEANYIESQQDAATRTQIVDAVSNGVTLPTAFRDAMGLYNGERRNISYVVVGPDSVGPIADPSEETLTAYFDENKETYAAPEYRSFQVAELTPETMADEASVTEDAIKADYEQFQSRYGTPERRRVDQIVFQDQAAADAAAEKLANGASFEEIAQDAGRNPADLSLGLVTRDGLPDPALADAAFSLESGATSGVVDGRFGPTILRVSEIQPASVQPLEEVAPQIRRDLAIANAADTLNSAYDTYEDARAGGATFQEAAERAGIPVKTYEGVDAQGRGKDGERIADLPDSNELLGEVFQVEPGFDNAPLQTAGNGTLFFDVTEIEPARDRTLDEVRDRVLADWRAAETERVVGERAKAVLDAARGGTPLENVAAENDLTVQTALGITRQSGASEIGRQATEAAFSAGRGAIEEAEGRESGSRIVLRIDEVAPPASPADNVTDSQRQQMAERLTDDLLQSYVTRVRGEYPVQVYPAGIEAAKGLVR</sequence>
<dbReference type="SUPFAM" id="SSF109998">
    <property type="entry name" value="Triger factor/SurA peptide-binding domain-like"/>
    <property type="match status" value="1"/>
</dbReference>
<keyword evidence="17" id="KW-1185">Reference proteome</keyword>
<protein>
    <recommendedName>
        <fullName evidence="2">Parvulin-like PPIase</fullName>
    </recommendedName>
    <alternativeName>
        <fullName evidence="9">Peptidyl-prolyl cis-trans isomerase plp</fullName>
    </alternativeName>
    <alternativeName>
        <fullName evidence="12">Periplasmic chaperone PpiD</fullName>
    </alternativeName>
    <alternativeName>
        <fullName evidence="13">Periplasmic folding chaperone</fullName>
    </alternativeName>
    <alternativeName>
        <fullName evidence="10">Rotamase plp</fullName>
    </alternativeName>
</protein>
<comment type="similarity">
    <text evidence="11">Belongs to the PpiD chaperone family.</text>
</comment>
<evidence type="ECO:0000256" key="3">
    <source>
        <dbReference type="ARBA" id="ARBA00022475"/>
    </source>
</evidence>
<dbReference type="STRING" id="937218.SAMN06297251_11674"/>
<dbReference type="Proteomes" id="UP000192656">
    <property type="component" value="Unassembled WGS sequence"/>
</dbReference>
<evidence type="ECO:0000256" key="11">
    <source>
        <dbReference type="ARBA" id="ARBA00038408"/>
    </source>
</evidence>
<dbReference type="InterPro" id="IPR027304">
    <property type="entry name" value="Trigger_fact/SurA_dom_sf"/>
</dbReference>
<feature type="domain" description="PpiC" evidence="15">
    <location>
        <begin position="265"/>
        <end position="352"/>
    </location>
</feature>
<reference evidence="16 17" key="1">
    <citation type="submission" date="2017-04" db="EMBL/GenBank/DDBJ databases">
        <authorList>
            <person name="Afonso C.L."/>
            <person name="Miller P.J."/>
            <person name="Scott M.A."/>
            <person name="Spackman E."/>
            <person name="Goraichik I."/>
            <person name="Dimitrov K.M."/>
            <person name="Suarez D.L."/>
            <person name="Swayne D.E."/>
        </authorList>
    </citation>
    <scope>NUCLEOTIDE SEQUENCE [LARGE SCALE GENOMIC DNA]</scope>
    <source>
        <strain evidence="16 17">CGMCC 1.10972</strain>
    </source>
</reference>
<organism evidence="16 17">
    <name type="scientific">Fulvimarina manganoxydans</name>
    <dbReference type="NCBI Taxonomy" id="937218"/>
    <lineage>
        <taxon>Bacteria</taxon>
        <taxon>Pseudomonadati</taxon>
        <taxon>Pseudomonadota</taxon>
        <taxon>Alphaproteobacteria</taxon>
        <taxon>Hyphomicrobiales</taxon>
        <taxon>Aurantimonadaceae</taxon>
        <taxon>Fulvimarina</taxon>
    </lineage>
</organism>
<evidence type="ECO:0000256" key="12">
    <source>
        <dbReference type="ARBA" id="ARBA00040743"/>
    </source>
</evidence>
<evidence type="ECO:0000256" key="7">
    <source>
        <dbReference type="ARBA" id="ARBA00023136"/>
    </source>
</evidence>
<dbReference type="InterPro" id="IPR046357">
    <property type="entry name" value="PPIase_dom_sf"/>
</dbReference>
<evidence type="ECO:0000256" key="13">
    <source>
        <dbReference type="ARBA" id="ARBA00042775"/>
    </source>
</evidence>
<dbReference type="Pfam" id="PF13624">
    <property type="entry name" value="SurA_N_3"/>
    <property type="match status" value="1"/>
</dbReference>
<dbReference type="EMBL" id="FWXR01000016">
    <property type="protein sequence ID" value="SMC98969.1"/>
    <property type="molecule type" value="Genomic_DNA"/>
</dbReference>
<keyword evidence="6" id="KW-1133">Transmembrane helix</keyword>
<evidence type="ECO:0000256" key="10">
    <source>
        <dbReference type="ARBA" id="ARBA00031484"/>
    </source>
</evidence>
<dbReference type="Gene3D" id="3.10.50.40">
    <property type="match status" value="1"/>
</dbReference>
<evidence type="ECO:0000256" key="5">
    <source>
        <dbReference type="ARBA" id="ARBA00022692"/>
    </source>
</evidence>
<keyword evidence="8" id="KW-0143">Chaperone</keyword>
<keyword evidence="4" id="KW-0997">Cell inner membrane</keyword>
<dbReference type="InterPro" id="IPR000297">
    <property type="entry name" value="PPIase_PpiC"/>
</dbReference>
<proteinExistence type="inferred from homology"/>
<dbReference type="GO" id="GO:0003755">
    <property type="term" value="F:peptidyl-prolyl cis-trans isomerase activity"/>
    <property type="evidence" value="ECO:0007669"/>
    <property type="project" value="UniProtKB-KW"/>
</dbReference>
<keyword evidence="5" id="KW-0812">Transmembrane</keyword>
<keyword evidence="7" id="KW-0472">Membrane</keyword>